<reference evidence="2 3" key="1">
    <citation type="submission" date="2015-07" db="EMBL/GenBank/DDBJ databases">
        <title>The genome of the fungus Escovopsis weberi, a specialized disease agent of ant agriculture.</title>
        <authorList>
            <person name="de Man T.J."/>
            <person name="Stajich J.E."/>
            <person name="Kubicek C.P."/>
            <person name="Chenthamara K."/>
            <person name="Atanasova L."/>
            <person name="Druzhinina I.S."/>
            <person name="Birnbaum S."/>
            <person name="Barribeau S.M."/>
            <person name="Teiling C."/>
            <person name="Suen G."/>
            <person name="Currie C."/>
            <person name="Gerardo N.M."/>
        </authorList>
    </citation>
    <scope>NUCLEOTIDE SEQUENCE [LARGE SCALE GENOMIC DNA]</scope>
</reference>
<dbReference type="InterPro" id="IPR017850">
    <property type="entry name" value="Alkaline_phosphatase_core_sf"/>
</dbReference>
<gene>
    <name evidence="2" type="ORF">ESCO_005815</name>
</gene>
<evidence type="ECO:0000256" key="1">
    <source>
        <dbReference type="ARBA" id="ARBA00022801"/>
    </source>
</evidence>
<protein>
    <submittedName>
        <fullName evidence="2">Phospholipase C 3</fullName>
    </submittedName>
</protein>
<dbReference type="EMBL" id="LGSR01000019">
    <property type="protein sequence ID" value="KOS20017.1"/>
    <property type="molecule type" value="Genomic_DNA"/>
</dbReference>
<dbReference type="GO" id="GO:0042578">
    <property type="term" value="F:phosphoric ester hydrolase activity"/>
    <property type="evidence" value="ECO:0007669"/>
    <property type="project" value="UniProtKB-ARBA"/>
</dbReference>
<dbReference type="GO" id="GO:0009395">
    <property type="term" value="P:phospholipid catabolic process"/>
    <property type="evidence" value="ECO:0007669"/>
    <property type="project" value="TreeGrafter"/>
</dbReference>
<sequence>MPEIENFVYLMMENHSWDHVFGTLQRGGHDGLPLDSNGEPMTLVPQRYANGSIQRLYKMPKTCSGKANGPSQNWESSHNQWNFGAMDGWAIGGEQDKPTSLGYYTEDHLPVFHSLGKVFPINDRCHASTLAQTWPNRIFAFAGSARGIVKTGQTDDLVNVEYPNGIIVNHFDEHNISWTNYALPGSPGTLEHLFLNVSDELDRKHFKKFPEDFLLDAQKGTLPQFTFIDYNGSFQSMEPPQNVVEGEKVVWEVVTALMKGPKWSKTALVLTFDEHGGLYDHVPPAPAIRPDNVEPIIPADFRNNTAWTQYLAYDKYSFTGFRIPLLFISPYGKKDHISHVLHDHSSILSFLEHKFNLPALTCRDANANPLFDLLDFDAMERKKPNFPGSVWKQLSPPTTNPEYVNCTSDDPGMLPPPGTVVDDGTCSGPDFAPNPCGMGLYL</sequence>
<dbReference type="InterPro" id="IPR007312">
    <property type="entry name" value="Phosphoesterase"/>
</dbReference>
<keyword evidence="3" id="KW-1185">Reference proteome</keyword>
<organism evidence="2 3">
    <name type="scientific">Escovopsis weberi</name>
    <dbReference type="NCBI Taxonomy" id="150374"/>
    <lineage>
        <taxon>Eukaryota</taxon>
        <taxon>Fungi</taxon>
        <taxon>Dikarya</taxon>
        <taxon>Ascomycota</taxon>
        <taxon>Pezizomycotina</taxon>
        <taxon>Sordariomycetes</taxon>
        <taxon>Hypocreomycetidae</taxon>
        <taxon>Hypocreales</taxon>
        <taxon>Hypocreaceae</taxon>
        <taxon>Escovopsis</taxon>
    </lineage>
</organism>
<name>A0A0M8MZH3_ESCWE</name>
<dbReference type="STRING" id="150374.A0A0M8MZH3"/>
<dbReference type="OrthoDB" id="4743398at2759"/>
<evidence type="ECO:0000313" key="2">
    <source>
        <dbReference type="EMBL" id="KOS20017.1"/>
    </source>
</evidence>
<comment type="caution">
    <text evidence="2">The sequence shown here is derived from an EMBL/GenBank/DDBJ whole genome shotgun (WGS) entry which is preliminary data.</text>
</comment>
<dbReference type="Pfam" id="PF04185">
    <property type="entry name" value="Phosphoesterase"/>
    <property type="match status" value="1"/>
</dbReference>
<dbReference type="PANTHER" id="PTHR31956">
    <property type="entry name" value="NON-SPECIFIC PHOSPHOLIPASE C4-RELATED"/>
    <property type="match status" value="1"/>
</dbReference>
<keyword evidence="1" id="KW-0378">Hydrolase</keyword>
<dbReference type="AlphaFoldDB" id="A0A0M8MZH3"/>
<dbReference type="Proteomes" id="UP000053831">
    <property type="component" value="Unassembled WGS sequence"/>
</dbReference>
<evidence type="ECO:0000313" key="3">
    <source>
        <dbReference type="Proteomes" id="UP000053831"/>
    </source>
</evidence>
<dbReference type="PANTHER" id="PTHR31956:SF1">
    <property type="entry name" value="NON-SPECIFIC PHOSPHOLIPASE C1"/>
    <property type="match status" value="1"/>
</dbReference>
<proteinExistence type="predicted"/>
<dbReference type="Gene3D" id="3.40.720.10">
    <property type="entry name" value="Alkaline Phosphatase, subunit A"/>
    <property type="match status" value="2"/>
</dbReference>
<accession>A0A0M8MZH3</accession>